<keyword evidence="6" id="KW-0297">G-protein coupled receptor</keyword>
<sequence length="513" mass="59256">SGKTGAKLSASEEQDELLRLKRACVQKFADFAYKAETTYCNATHDTFLCWPPTPAGEIASQNCPPARLSDTSRLAFRRCGDSGLWLGRRPNESSVIGWTNYTPCFPPEVQTLLVKVYDDEKEAQLKFEIAQRTRYMEIVGFSISMLALIISLIIFSYYRSLRNNRTRIHKSLFCAMLVQVIIRLTVYIDQALIRSRQDHLINENFTLKGIDNMPYLCESSYVLLEYAITVMFMWMFIEGLYLHNVVTANALREKISYLLYYATGWGVPFVVTAIWATMTSLHYQRERFKTCWYGYNFSPLYWIVQGPRLAVILINLVFLLNIMRVLIIKLRQSQSTEMEKVRKAVRAALVLLPLLGITNILNMIETPPDSSVWNFGLWSYSTHFLRSFQGFFIALIYCFMNGEVRTVVKKHYDDYMSMRGPRPARVSSSVERSRKESKIEGETSSWVQMRKLKWKRSSKENKEVSVTEMGPEINQEKEKKKIEVIPASPEKLETDETVENNIITTIAEINATE</sequence>
<evidence type="ECO:0000313" key="14">
    <source>
        <dbReference type="RefSeq" id="XP_013161874.1"/>
    </source>
</evidence>
<dbReference type="GeneID" id="106113586"/>
<keyword evidence="5 11" id="KW-1133">Transmembrane helix</keyword>
<protein>
    <submittedName>
        <fullName evidence="14">PDF receptor</fullName>
    </submittedName>
</protein>
<dbReference type="PANTHER" id="PTHR45620:SF17">
    <property type="entry name" value="PDF RECEPTOR"/>
    <property type="match status" value="1"/>
</dbReference>
<dbReference type="KEGG" id="pxu:106113586"/>
<dbReference type="InterPro" id="IPR050332">
    <property type="entry name" value="GPCR_2"/>
</dbReference>
<evidence type="ECO:0000256" key="7">
    <source>
        <dbReference type="ARBA" id="ARBA00023136"/>
    </source>
</evidence>
<evidence type="ECO:0000256" key="2">
    <source>
        <dbReference type="ARBA" id="ARBA00005314"/>
    </source>
</evidence>
<feature type="transmembrane region" description="Helical" evidence="11">
    <location>
        <begin position="138"/>
        <end position="158"/>
    </location>
</feature>
<feature type="transmembrane region" description="Helical" evidence="11">
    <location>
        <begin position="170"/>
        <end position="188"/>
    </location>
</feature>
<comment type="similarity">
    <text evidence="2">Belongs to the G-protein coupled receptor 2 family.</text>
</comment>
<dbReference type="CDD" id="cd15261">
    <property type="entry name" value="7tmB1_PDFR"/>
    <property type="match status" value="1"/>
</dbReference>
<dbReference type="PROSITE" id="PS00650">
    <property type="entry name" value="G_PROTEIN_RECEP_F2_2"/>
    <property type="match status" value="1"/>
</dbReference>
<comment type="subcellular location">
    <subcellularLocation>
        <location evidence="1">Cell membrane</location>
        <topology evidence="1">Multi-pass membrane protein</topology>
    </subcellularLocation>
</comment>
<dbReference type="Gene3D" id="4.10.1240.10">
    <property type="entry name" value="GPCR, family 2, extracellular hormone receptor domain"/>
    <property type="match status" value="1"/>
</dbReference>
<evidence type="ECO:0000256" key="1">
    <source>
        <dbReference type="ARBA" id="ARBA00004651"/>
    </source>
</evidence>
<dbReference type="GO" id="GO:0007188">
    <property type="term" value="P:adenylate cyclase-modulating G protein-coupled receptor signaling pathway"/>
    <property type="evidence" value="ECO:0007669"/>
    <property type="project" value="TreeGrafter"/>
</dbReference>
<reference evidence="14" key="1">
    <citation type="submission" date="2025-08" db="UniProtKB">
        <authorList>
            <consortium name="RefSeq"/>
        </authorList>
    </citation>
    <scope>IDENTIFICATION</scope>
</reference>
<dbReference type="Pfam" id="PF02793">
    <property type="entry name" value="HRM"/>
    <property type="match status" value="1"/>
</dbReference>
<name>A0AAJ6YZ51_PAPXU</name>
<feature type="non-terminal residue" evidence="14">
    <location>
        <position position="1"/>
    </location>
</feature>
<evidence type="ECO:0000256" key="9">
    <source>
        <dbReference type="ARBA" id="ARBA00023180"/>
    </source>
</evidence>
<dbReference type="GO" id="GO:0008528">
    <property type="term" value="F:G protein-coupled peptide receptor activity"/>
    <property type="evidence" value="ECO:0007669"/>
    <property type="project" value="TreeGrafter"/>
</dbReference>
<keyword evidence="7 11" id="KW-0472">Membrane</keyword>
<evidence type="ECO:0000259" key="13">
    <source>
        <dbReference type="PROSITE" id="PS50261"/>
    </source>
</evidence>
<dbReference type="GO" id="GO:0005886">
    <property type="term" value="C:plasma membrane"/>
    <property type="evidence" value="ECO:0007669"/>
    <property type="project" value="UniProtKB-SubCell"/>
</dbReference>
<dbReference type="SMART" id="SM00008">
    <property type="entry name" value="HormR"/>
    <property type="match status" value="1"/>
</dbReference>
<gene>
    <name evidence="14" type="primary">LOC106113586</name>
</gene>
<feature type="transmembrane region" description="Helical" evidence="11">
    <location>
        <begin position="258"/>
        <end position="280"/>
    </location>
</feature>
<feature type="transmembrane region" description="Helical" evidence="11">
    <location>
        <begin position="344"/>
        <end position="364"/>
    </location>
</feature>
<dbReference type="CTD" id="100187554"/>
<dbReference type="PROSITE" id="PS50227">
    <property type="entry name" value="G_PROTEIN_RECEP_F2_3"/>
    <property type="match status" value="1"/>
</dbReference>
<feature type="transmembrane region" description="Helical" evidence="11">
    <location>
        <begin position="300"/>
        <end position="323"/>
    </location>
</feature>
<evidence type="ECO:0000256" key="10">
    <source>
        <dbReference type="ARBA" id="ARBA00023224"/>
    </source>
</evidence>
<organism evidence="14">
    <name type="scientific">Papilio xuthus</name>
    <name type="common">Asian swallowtail butterfly</name>
    <dbReference type="NCBI Taxonomy" id="66420"/>
    <lineage>
        <taxon>Eukaryota</taxon>
        <taxon>Metazoa</taxon>
        <taxon>Ecdysozoa</taxon>
        <taxon>Arthropoda</taxon>
        <taxon>Hexapoda</taxon>
        <taxon>Insecta</taxon>
        <taxon>Pterygota</taxon>
        <taxon>Neoptera</taxon>
        <taxon>Endopterygota</taxon>
        <taxon>Lepidoptera</taxon>
        <taxon>Glossata</taxon>
        <taxon>Ditrysia</taxon>
        <taxon>Papilionoidea</taxon>
        <taxon>Papilionidae</taxon>
        <taxon>Papilioninae</taxon>
        <taxon>Papilio</taxon>
    </lineage>
</organism>
<dbReference type="RefSeq" id="XP_013161874.1">
    <property type="nucleotide sequence ID" value="XM_013306420.1"/>
</dbReference>
<feature type="transmembrane region" description="Helical" evidence="11">
    <location>
        <begin position="223"/>
        <end position="246"/>
    </location>
</feature>
<feature type="transmembrane region" description="Helical" evidence="11">
    <location>
        <begin position="384"/>
        <end position="400"/>
    </location>
</feature>
<keyword evidence="3" id="KW-1003">Cell membrane</keyword>
<keyword evidence="10" id="KW-0807">Transducer</keyword>
<evidence type="ECO:0000256" key="8">
    <source>
        <dbReference type="ARBA" id="ARBA00023170"/>
    </source>
</evidence>
<dbReference type="Proteomes" id="UP000694872">
    <property type="component" value="Unplaced"/>
</dbReference>
<evidence type="ECO:0000256" key="6">
    <source>
        <dbReference type="ARBA" id="ARBA00023040"/>
    </source>
</evidence>
<accession>A0AAJ6YZ51</accession>
<dbReference type="Pfam" id="PF00002">
    <property type="entry name" value="7tm_2"/>
    <property type="match status" value="1"/>
</dbReference>
<evidence type="ECO:0000256" key="3">
    <source>
        <dbReference type="ARBA" id="ARBA00022475"/>
    </source>
</evidence>
<dbReference type="PANTHER" id="PTHR45620">
    <property type="entry name" value="PDF RECEPTOR-LIKE PROTEIN-RELATED"/>
    <property type="match status" value="1"/>
</dbReference>
<evidence type="ECO:0000256" key="4">
    <source>
        <dbReference type="ARBA" id="ARBA00022692"/>
    </source>
</evidence>
<dbReference type="Gene3D" id="1.20.1070.10">
    <property type="entry name" value="Rhodopsin 7-helix transmembrane proteins"/>
    <property type="match status" value="1"/>
</dbReference>
<dbReference type="AlphaFoldDB" id="A0AAJ6YZ51"/>
<dbReference type="InterPro" id="IPR000832">
    <property type="entry name" value="GPCR_2_secretin-like"/>
</dbReference>
<feature type="domain" description="G-protein coupled receptors family 2 profile 2" evidence="13">
    <location>
        <begin position="133"/>
        <end position="401"/>
    </location>
</feature>
<dbReference type="SUPFAM" id="SSF111418">
    <property type="entry name" value="Hormone receptor domain"/>
    <property type="match status" value="1"/>
</dbReference>
<dbReference type="PROSITE" id="PS50261">
    <property type="entry name" value="G_PROTEIN_RECEP_F2_4"/>
    <property type="match status" value="1"/>
</dbReference>
<feature type="domain" description="G-protein coupled receptors family 2 profile 1" evidence="12">
    <location>
        <begin position="23"/>
        <end position="108"/>
    </location>
</feature>
<dbReference type="GO" id="GO:0007166">
    <property type="term" value="P:cell surface receptor signaling pathway"/>
    <property type="evidence" value="ECO:0007669"/>
    <property type="project" value="InterPro"/>
</dbReference>
<evidence type="ECO:0000259" key="12">
    <source>
        <dbReference type="PROSITE" id="PS50227"/>
    </source>
</evidence>
<evidence type="ECO:0000256" key="11">
    <source>
        <dbReference type="SAM" id="Phobius"/>
    </source>
</evidence>
<dbReference type="InterPro" id="IPR017983">
    <property type="entry name" value="GPCR_2_secretin-like_CS"/>
</dbReference>
<dbReference type="InterPro" id="IPR001879">
    <property type="entry name" value="GPCR_2_extracellular_dom"/>
</dbReference>
<dbReference type="InterPro" id="IPR017981">
    <property type="entry name" value="GPCR_2-like_7TM"/>
</dbReference>
<keyword evidence="4 11" id="KW-0812">Transmembrane</keyword>
<dbReference type="PRINTS" id="PR00249">
    <property type="entry name" value="GPCRSECRETIN"/>
</dbReference>
<proteinExistence type="inferred from homology"/>
<dbReference type="InterPro" id="IPR036445">
    <property type="entry name" value="GPCR_2_extracell_dom_sf"/>
</dbReference>
<keyword evidence="9" id="KW-0325">Glycoprotein</keyword>
<evidence type="ECO:0000256" key="5">
    <source>
        <dbReference type="ARBA" id="ARBA00022989"/>
    </source>
</evidence>
<keyword evidence="8 14" id="KW-0675">Receptor</keyword>